<reference evidence="1" key="1">
    <citation type="submission" date="2022-08" db="EMBL/GenBank/DDBJ databases">
        <title>Genome Sequence of Lecanicillium fungicola.</title>
        <authorList>
            <person name="Buettner E."/>
        </authorList>
    </citation>
    <scope>NUCLEOTIDE SEQUENCE</scope>
    <source>
        <strain evidence="1">Babe33</strain>
    </source>
</reference>
<dbReference type="EMBL" id="JANJQO010000739">
    <property type="protein sequence ID" value="KAJ2975178.1"/>
    <property type="molecule type" value="Genomic_DNA"/>
</dbReference>
<accession>A0ACC1N853</accession>
<comment type="caution">
    <text evidence="1">The sequence shown here is derived from an EMBL/GenBank/DDBJ whole genome shotgun (WGS) entry which is preliminary data.</text>
</comment>
<evidence type="ECO:0000313" key="1">
    <source>
        <dbReference type="EMBL" id="KAJ2975178.1"/>
    </source>
</evidence>
<proteinExistence type="predicted"/>
<name>A0ACC1N853_9HYPO</name>
<gene>
    <name evidence="1" type="ORF">NQ176_g5662</name>
</gene>
<keyword evidence="2" id="KW-1185">Reference proteome</keyword>
<organism evidence="1 2">
    <name type="scientific">Zarea fungicola</name>
    <dbReference type="NCBI Taxonomy" id="93591"/>
    <lineage>
        <taxon>Eukaryota</taxon>
        <taxon>Fungi</taxon>
        <taxon>Dikarya</taxon>
        <taxon>Ascomycota</taxon>
        <taxon>Pezizomycotina</taxon>
        <taxon>Sordariomycetes</taxon>
        <taxon>Hypocreomycetidae</taxon>
        <taxon>Hypocreales</taxon>
        <taxon>Cordycipitaceae</taxon>
        <taxon>Zarea</taxon>
    </lineage>
</organism>
<dbReference type="Proteomes" id="UP001143910">
    <property type="component" value="Unassembled WGS sequence"/>
</dbReference>
<evidence type="ECO:0000313" key="2">
    <source>
        <dbReference type="Proteomes" id="UP001143910"/>
    </source>
</evidence>
<sequence>MAAETTSCQSEDTASAGTGHVGGDGDGILTKELEHDTDRAWDPASVYVAPGAPPPTPELASQSVGNKPTHPELGESCEPLPKSLIEINCPKHSHELVPVVLNEDIIAAPPSSPPSSVLAGETNDGSPKASEDDGEDDGDGDLNKASPSPVPGIRSENTIGLIASHSVLPPTPPTTPKKGTTHSLQGFAIRDSPTGGLGAFATCRLRRGDVILEEFPLFIANRDAIFCMFSRLDEKSQRRALRLHASPHFKPGTPRLEAVWDTNSFATGMNREAGLFPIAARFNHACTPSNNIDFAYDKSSDLLRFWVCVDEIAVGDELKICYGVSKTPDVLYRWYGFRCACGSCDGLSDEAMDRFAIKW</sequence>
<protein>
    <submittedName>
        <fullName evidence="1">Uncharacterized protein</fullName>
    </submittedName>
</protein>